<organism evidence="8 9">
    <name type="scientific">Demequina litorisediminis</name>
    <dbReference type="NCBI Taxonomy" id="1849022"/>
    <lineage>
        <taxon>Bacteria</taxon>
        <taxon>Bacillati</taxon>
        <taxon>Actinomycetota</taxon>
        <taxon>Actinomycetes</taxon>
        <taxon>Micrococcales</taxon>
        <taxon>Demequinaceae</taxon>
        <taxon>Demequina</taxon>
    </lineage>
</organism>
<gene>
    <name evidence="8" type="ORF">GCM10025876_08660</name>
</gene>
<keyword evidence="3 6" id="KW-1133">Transmembrane helix</keyword>
<keyword evidence="9" id="KW-1185">Reference proteome</keyword>
<evidence type="ECO:0000313" key="8">
    <source>
        <dbReference type="EMBL" id="GMA34662.1"/>
    </source>
</evidence>
<feature type="transmembrane region" description="Helical" evidence="6">
    <location>
        <begin position="36"/>
        <end position="62"/>
    </location>
</feature>
<evidence type="ECO:0000256" key="4">
    <source>
        <dbReference type="ARBA" id="ARBA00023136"/>
    </source>
</evidence>
<feature type="transmembrane region" description="Helical" evidence="6">
    <location>
        <begin position="125"/>
        <end position="145"/>
    </location>
</feature>
<evidence type="ECO:0000256" key="6">
    <source>
        <dbReference type="SAM" id="Phobius"/>
    </source>
</evidence>
<reference evidence="9" key="1">
    <citation type="journal article" date="2019" name="Int. J. Syst. Evol. Microbiol.">
        <title>The Global Catalogue of Microorganisms (GCM) 10K type strain sequencing project: providing services to taxonomists for standard genome sequencing and annotation.</title>
        <authorList>
            <consortium name="The Broad Institute Genomics Platform"/>
            <consortium name="The Broad Institute Genome Sequencing Center for Infectious Disease"/>
            <person name="Wu L."/>
            <person name="Ma J."/>
        </authorList>
    </citation>
    <scope>NUCLEOTIDE SEQUENCE [LARGE SCALE GENOMIC DNA]</scope>
    <source>
        <strain evidence="9">NBRC 112299</strain>
    </source>
</reference>
<feature type="compositionally biased region" description="Polar residues" evidence="5">
    <location>
        <begin position="262"/>
        <end position="283"/>
    </location>
</feature>
<dbReference type="Gene3D" id="1.20.1420.30">
    <property type="entry name" value="NCX, central ion-binding region"/>
    <property type="match status" value="1"/>
</dbReference>
<dbReference type="InterPro" id="IPR004481">
    <property type="entry name" value="K/Na/Ca-exchanger"/>
</dbReference>
<dbReference type="InterPro" id="IPR004837">
    <property type="entry name" value="NaCa_Exmemb"/>
</dbReference>
<evidence type="ECO:0000313" key="9">
    <source>
        <dbReference type="Proteomes" id="UP001157125"/>
    </source>
</evidence>
<feature type="transmembrane region" description="Helical" evidence="6">
    <location>
        <begin position="6"/>
        <end position="24"/>
    </location>
</feature>
<dbReference type="InterPro" id="IPR044880">
    <property type="entry name" value="NCX_ion-bd_dom_sf"/>
</dbReference>
<dbReference type="PANTHER" id="PTHR10846">
    <property type="entry name" value="SODIUM/POTASSIUM/CALCIUM EXCHANGER"/>
    <property type="match status" value="1"/>
</dbReference>
<evidence type="ECO:0000256" key="3">
    <source>
        <dbReference type="ARBA" id="ARBA00022989"/>
    </source>
</evidence>
<feature type="transmembrane region" description="Helical" evidence="6">
    <location>
        <begin position="103"/>
        <end position="119"/>
    </location>
</feature>
<keyword evidence="2 6" id="KW-0812">Transmembrane</keyword>
<feature type="region of interest" description="Disordered" evidence="5">
    <location>
        <begin position="220"/>
        <end position="243"/>
    </location>
</feature>
<evidence type="ECO:0000259" key="7">
    <source>
        <dbReference type="Pfam" id="PF01699"/>
    </source>
</evidence>
<feature type="transmembrane region" description="Helical" evidence="6">
    <location>
        <begin position="173"/>
        <end position="192"/>
    </location>
</feature>
<feature type="domain" description="Sodium/calcium exchanger membrane region" evidence="7">
    <location>
        <begin position="173"/>
        <end position="221"/>
    </location>
</feature>
<evidence type="ECO:0000256" key="5">
    <source>
        <dbReference type="SAM" id="MobiDB-lite"/>
    </source>
</evidence>
<dbReference type="EMBL" id="BSUN01000001">
    <property type="protein sequence ID" value="GMA34662.1"/>
    <property type="molecule type" value="Genomic_DNA"/>
</dbReference>
<feature type="transmembrane region" description="Helical" evidence="6">
    <location>
        <begin position="198"/>
        <end position="218"/>
    </location>
</feature>
<accession>A0ABQ6I9X9</accession>
<sequence>MLVPIIATLVGLVVLAWSADRFVLGASTVARYLGMAPLLIGMIVIGFGTSAPELVVSAFAAAEGAPEIALGNAFGSNIANIGLILGVTAILLPIVVKRGVLRTELPLLVVVTAIAWLLMSDGELSSGDAGAMLLLLAVLLTWQILQARSQQGDRLEQDVEHHAADHPLSRRAAWTWLVVGLVILVVASRVLVWGATEIATALGWSDLVIGLTVVAVGTSAPGSRPRLRPPVRARTTSRSATSSARTCSTRWAWWEWRDSFSPRRSPQTSSTATCRSSWRSPCC</sequence>
<evidence type="ECO:0000256" key="1">
    <source>
        <dbReference type="ARBA" id="ARBA00004141"/>
    </source>
</evidence>
<protein>
    <recommendedName>
        <fullName evidence="7">Sodium/calcium exchanger membrane region domain-containing protein</fullName>
    </recommendedName>
</protein>
<feature type="domain" description="Sodium/calcium exchanger membrane region" evidence="7">
    <location>
        <begin position="5"/>
        <end position="144"/>
    </location>
</feature>
<comment type="caution">
    <text evidence="8">The sequence shown here is derived from an EMBL/GenBank/DDBJ whole genome shotgun (WGS) entry which is preliminary data.</text>
</comment>
<feature type="region of interest" description="Disordered" evidence="5">
    <location>
        <begin position="260"/>
        <end position="283"/>
    </location>
</feature>
<feature type="compositionally biased region" description="Low complexity" evidence="5">
    <location>
        <begin position="232"/>
        <end position="243"/>
    </location>
</feature>
<proteinExistence type="predicted"/>
<name>A0ABQ6I9X9_9MICO</name>
<feature type="transmembrane region" description="Helical" evidence="6">
    <location>
        <begin position="74"/>
        <end position="96"/>
    </location>
</feature>
<dbReference type="PANTHER" id="PTHR10846:SF8">
    <property type="entry name" value="INNER MEMBRANE PROTEIN YRBG"/>
    <property type="match status" value="1"/>
</dbReference>
<dbReference type="Proteomes" id="UP001157125">
    <property type="component" value="Unassembled WGS sequence"/>
</dbReference>
<dbReference type="Pfam" id="PF01699">
    <property type="entry name" value="Na_Ca_ex"/>
    <property type="match status" value="2"/>
</dbReference>
<keyword evidence="4 6" id="KW-0472">Membrane</keyword>
<evidence type="ECO:0000256" key="2">
    <source>
        <dbReference type="ARBA" id="ARBA00022692"/>
    </source>
</evidence>
<comment type="subcellular location">
    <subcellularLocation>
        <location evidence="1">Membrane</location>
        <topology evidence="1">Multi-pass membrane protein</topology>
    </subcellularLocation>
</comment>